<feature type="compositionally biased region" description="Polar residues" evidence="1">
    <location>
        <begin position="80"/>
        <end position="89"/>
    </location>
</feature>
<comment type="caution">
    <text evidence="2">The sequence shown here is derived from an EMBL/GenBank/DDBJ whole genome shotgun (WGS) entry which is preliminary data.</text>
</comment>
<proteinExistence type="predicted"/>
<dbReference type="AlphaFoldDB" id="A0AAW9D0K4"/>
<feature type="region of interest" description="Disordered" evidence="1">
    <location>
        <begin position="57"/>
        <end position="142"/>
    </location>
</feature>
<sequence length="142" mass="15161">MLPARLLFSPAGETPLAEALIGREAGRAFARCDLRSARPISIADADAARQAVRRWRQRRLGEARRPARRADSRAARKIDPTSSKRSASGASAVRHACGSLASIHTAARACRPRSNRDARPSRAAPPARHGHAVTACARSAPS</sequence>
<reference evidence="2" key="1">
    <citation type="submission" date="2018-08" db="EMBL/GenBank/DDBJ databases">
        <title>Identification of Burkholderia cepacia strains that express a Burkholderia pseudomallei-like capsular polysaccharide.</title>
        <authorList>
            <person name="Burtnick M.N."/>
            <person name="Vongsouvath M."/>
            <person name="Newton P."/>
            <person name="Wuthiekanun V."/>
            <person name="Limmathurotsakul D."/>
            <person name="Brett P.J."/>
            <person name="Chantratita N."/>
            <person name="Dance D.A."/>
        </authorList>
    </citation>
    <scope>NUCLEOTIDE SEQUENCE</scope>
    <source>
        <strain evidence="2">SBXCC001</strain>
    </source>
</reference>
<organism evidence="2 3">
    <name type="scientific">Burkholderia thailandensis</name>
    <dbReference type="NCBI Taxonomy" id="57975"/>
    <lineage>
        <taxon>Bacteria</taxon>
        <taxon>Pseudomonadati</taxon>
        <taxon>Pseudomonadota</taxon>
        <taxon>Betaproteobacteria</taxon>
        <taxon>Burkholderiales</taxon>
        <taxon>Burkholderiaceae</taxon>
        <taxon>Burkholderia</taxon>
        <taxon>pseudomallei group</taxon>
    </lineage>
</organism>
<evidence type="ECO:0000313" key="2">
    <source>
        <dbReference type="EMBL" id="MDW9254793.1"/>
    </source>
</evidence>
<dbReference type="GO" id="GO:0016746">
    <property type="term" value="F:acyltransferase activity"/>
    <property type="evidence" value="ECO:0007669"/>
    <property type="project" value="UniProtKB-KW"/>
</dbReference>
<name>A0AAW9D0K4_BURTH</name>
<protein>
    <submittedName>
        <fullName evidence="2">Beta-ketoadipyl CoA thiolase domain protein</fullName>
        <ecNumber evidence="2">2.3.1.-</ecNumber>
    </submittedName>
</protein>
<accession>A0AAW9D0K4</accession>
<feature type="compositionally biased region" description="Basic and acidic residues" evidence="1">
    <location>
        <begin position="59"/>
        <end position="79"/>
    </location>
</feature>
<gene>
    <name evidence="2" type="ORF">C7S16_3515</name>
</gene>
<keyword evidence="2" id="KW-0808">Transferase</keyword>
<dbReference type="Proteomes" id="UP001272137">
    <property type="component" value="Unassembled WGS sequence"/>
</dbReference>
<keyword evidence="2" id="KW-0012">Acyltransferase</keyword>
<evidence type="ECO:0000256" key="1">
    <source>
        <dbReference type="SAM" id="MobiDB-lite"/>
    </source>
</evidence>
<dbReference type="EMBL" id="QXCT01000002">
    <property type="protein sequence ID" value="MDW9254793.1"/>
    <property type="molecule type" value="Genomic_DNA"/>
</dbReference>
<evidence type="ECO:0000313" key="3">
    <source>
        <dbReference type="Proteomes" id="UP001272137"/>
    </source>
</evidence>
<dbReference type="EC" id="2.3.1.-" evidence="2"/>